<proteinExistence type="predicted"/>
<comment type="caution">
    <text evidence="1">The sequence shown here is derived from an EMBL/GenBank/DDBJ whole genome shotgun (WGS) entry which is preliminary data.</text>
</comment>
<organism evidence="1 2">
    <name type="scientific">Pocillopora damicornis</name>
    <name type="common">Cauliflower coral</name>
    <name type="synonym">Millepora damicornis</name>
    <dbReference type="NCBI Taxonomy" id="46731"/>
    <lineage>
        <taxon>Eukaryota</taxon>
        <taxon>Metazoa</taxon>
        <taxon>Cnidaria</taxon>
        <taxon>Anthozoa</taxon>
        <taxon>Hexacorallia</taxon>
        <taxon>Scleractinia</taxon>
        <taxon>Astrocoeniina</taxon>
        <taxon>Pocilloporidae</taxon>
        <taxon>Pocillopora</taxon>
    </lineage>
</organism>
<dbReference type="EMBL" id="RCHS01002064">
    <property type="protein sequence ID" value="RMX49716.1"/>
    <property type="molecule type" value="Genomic_DNA"/>
</dbReference>
<reference evidence="1 2" key="1">
    <citation type="journal article" date="2018" name="Sci. Rep.">
        <title>Comparative analysis of the Pocillopora damicornis genome highlights role of immune system in coral evolution.</title>
        <authorList>
            <person name="Cunning R."/>
            <person name="Bay R.A."/>
            <person name="Gillette P."/>
            <person name="Baker A.C."/>
            <person name="Traylor-Knowles N."/>
        </authorList>
    </citation>
    <scope>NUCLEOTIDE SEQUENCE [LARGE SCALE GENOMIC DNA]</scope>
    <source>
        <strain evidence="1">RSMAS</strain>
        <tissue evidence="1">Whole animal</tissue>
    </source>
</reference>
<keyword evidence="2" id="KW-1185">Reference proteome</keyword>
<gene>
    <name evidence="1" type="ORF">pdam_00008625</name>
</gene>
<evidence type="ECO:0000313" key="2">
    <source>
        <dbReference type="Proteomes" id="UP000275408"/>
    </source>
</evidence>
<dbReference type="Proteomes" id="UP000275408">
    <property type="component" value="Unassembled WGS sequence"/>
</dbReference>
<accession>A0A3M6U806</accession>
<dbReference type="AlphaFoldDB" id="A0A3M6U806"/>
<name>A0A3M6U806_POCDA</name>
<protein>
    <submittedName>
        <fullName evidence="1">Uncharacterized protein</fullName>
    </submittedName>
</protein>
<evidence type="ECO:0000313" key="1">
    <source>
        <dbReference type="EMBL" id="RMX49716.1"/>
    </source>
</evidence>
<sequence length="78" mass="8892">MTRSGGVTTLSAKYYSIFSSLLSTRKLCSKLVSDQGEAHQVRWKYALVDLGRHYPSNRPSTLTSPRIRRTCVTLYQRP</sequence>